<reference evidence="1 2" key="1">
    <citation type="submission" date="2016-10" db="EMBL/GenBank/DDBJ databases">
        <authorList>
            <person name="de Groot N.N."/>
        </authorList>
    </citation>
    <scope>NUCLEOTIDE SEQUENCE [LARGE SCALE GENOMIC DNA]</scope>
    <source>
        <strain evidence="1 2">DSM 18979</strain>
    </source>
</reference>
<name>A0A1H9YRD4_9FIRM</name>
<protein>
    <recommendedName>
        <fullName evidence="3">Flagellar operon protein TIGR03826</fullName>
    </recommendedName>
</protein>
<evidence type="ECO:0008006" key="3">
    <source>
        <dbReference type="Google" id="ProtNLM"/>
    </source>
</evidence>
<dbReference type="RefSeq" id="WP_090438397.1">
    <property type="nucleotide sequence ID" value="NZ_FOHU01000001.1"/>
</dbReference>
<evidence type="ECO:0000313" key="2">
    <source>
        <dbReference type="Proteomes" id="UP000199568"/>
    </source>
</evidence>
<organism evidence="1 2">
    <name type="scientific">Natronincola peptidivorans</name>
    <dbReference type="NCBI Taxonomy" id="426128"/>
    <lineage>
        <taxon>Bacteria</taxon>
        <taxon>Bacillati</taxon>
        <taxon>Bacillota</taxon>
        <taxon>Clostridia</taxon>
        <taxon>Peptostreptococcales</taxon>
        <taxon>Natronincolaceae</taxon>
        <taxon>Natronincola</taxon>
    </lineage>
</organism>
<accession>A0A1H9YRD4</accession>
<keyword evidence="2" id="KW-1185">Reference proteome</keyword>
<evidence type="ECO:0000313" key="1">
    <source>
        <dbReference type="EMBL" id="SES71650.1"/>
    </source>
</evidence>
<dbReference type="EMBL" id="FOHU01000001">
    <property type="protein sequence ID" value="SES71650.1"/>
    <property type="molecule type" value="Genomic_DNA"/>
</dbReference>
<sequence length="144" mass="17080">MNNSKPFNNIRTCKRCKDIIHEKALHNYCPKCYKKIEEVFDRIREYLKEYPGATAYEMEQRLGIPVYVVNNFVRDGRLIELPNEFLNIDCLRCGCLLLSAHHKYCPKCEVQIHKELEKAKESLAVYDKNQDALGKMRFRTYTKK</sequence>
<dbReference type="OrthoDB" id="1739831at2"/>
<dbReference type="Proteomes" id="UP000199568">
    <property type="component" value="Unassembled WGS sequence"/>
</dbReference>
<dbReference type="STRING" id="426128.SAMN05660297_00366"/>
<gene>
    <name evidence="1" type="ORF">SAMN05660297_00366</name>
</gene>
<dbReference type="AlphaFoldDB" id="A0A1H9YRD4"/>
<proteinExistence type="predicted"/>